<dbReference type="EMBL" id="KB514175">
    <property type="protein sequence ID" value="EMP40281.1"/>
    <property type="molecule type" value="Genomic_DNA"/>
</dbReference>
<dbReference type="Proteomes" id="UP000031443">
    <property type="component" value="Unassembled WGS sequence"/>
</dbReference>
<keyword evidence="2" id="KW-1185">Reference proteome</keyword>
<sequence length="135" mass="14433">MVRAAAALPCLFLMLLVVVVPRALKLLLSSLPFFGCSQPFSPTLDHFVKFVSAGPVLAVDIAPSEALESDFAVVCTGVNQESQMPEETIDCLVIDCDGVSTYTRPEGVNTYKALLTYRSTPLASGLPPAELLMGR</sequence>
<organism evidence="1 2">
    <name type="scientific">Chelonia mydas</name>
    <name type="common">Green sea-turtle</name>
    <name type="synonym">Chelonia agassizi</name>
    <dbReference type="NCBI Taxonomy" id="8469"/>
    <lineage>
        <taxon>Eukaryota</taxon>
        <taxon>Metazoa</taxon>
        <taxon>Chordata</taxon>
        <taxon>Craniata</taxon>
        <taxon>Vertebrata</taxon>
        <taxon>Euteleostomi</taxon>
        <taxon>Archelosauria</taxon>
        <taxon>Testudinata</taxon>
        <taxon>Testudines</taxon>
        <taxon>Cryptodira</taxon>
        <taxon>Durocryptodira</taxon>
        <taxon>Americhelydia</taxon>
        <taxon>Chelonioidea</taxon>
        <taxon>Cheloniidae</taxon>
        <taxon>Chelonia</taxon>
    </lineage>
</organism>
<name>M7BQW3_CHEMY</name>
<protein>
    <submittedName>
        <fullName evidence="1">Uncharacterized protein</fullName>
    </submittedName>
</protein>
<dbReference type="AlphaFoldDB" id="M7BQW3"/>
<evidence type="ECO:0000313" key="2">
    <source>
        <dbReference type="Proteomes" id="UP000031443"/>
    </source>
</evidence>
<proteinExistence type="predicted"/>
<accession>M7BQW3</accession>
<gene>
    <name evidence="1" type="ORF">UY3_02444</name>
</gene>
<evidence type="ECO:0000313" key="1">
    <source>
        <dbReference type="EMBL" id="EMP40281.1"/>
    </source>
</evidence>
<reference evidence="2" key="1">
    <citation type="journal article" date="2013" name="Nat. Genet.">
        <title>The draft genomes of soft-shell turtle and green sea turtle yield insights into the development and evolution of the turtle-specific body plan.</title>
        <authorList>
            <person name="Wang Z."/>
            <person name="Pascual-Anaya J."/>
            <person name="Zadissa A."/>
            <person name="Li W."/>
            <person name="Niimura Y."/>
            <person name="Huang Z."/>
            <person name="Li C."/>
            <person name="White S."/>
            <person name="Xiong Z."/>
            <person name="Fang D."/>
            <person name="Wang B."/>
            <person name="Ming Y."/>
            <person name="Chen Y."/>
            <person name="Zheng Y."/>
            <person name="Kuraku S."/>
            <person name="Pignatelli M."/>
            <person name="Herrero J."/>
            <person name="Beal K."/>
            <person name="Nozawa M."/>
            <person name="Li Q."/>
            <person name="Wang J."/>
            <person name="Zhang H."/>
            <person name="Yu L."/>
            <person name="Shigenobu S."/>
            <person name="Wang J."/>
            <person name="Liu J."/>
            <person name="Flicek P."/>
            <person name="Searle S."/>
            <person name="Wang J."/>
            <person name="Kuratani S."/>
            <person name="Yin Y."/>
            <person name="Aken B."/>
            <person name="Zhang G."/>
            <person name="Irie N."/>
        </authorList>
    </citation>
    <scope>NUCLEOTIDE SEQUENCE [LARGE SCALE GENOMIC DNA]</scope>
</reference>